<gene>
    <name evidence="2" type="ORF">GCM10017643_27200</name>
</gene>
<sequence length="1179" mass="124226">MPDAYEEIDAIINTLPAPEPVAGALGRRFDATSREDDLRWLDGFITSGPNQPQAPQAAMPEQAGGSTPRIMIRPEGAKSLAGRVAADVARGATEAPRQILGGMRDAAQAAIDLGDWLADSLEEIAPLGGVRVFDEQGNFAPGYVPAGDPSLAPDKTGGELPAVKEATTTTGGVVRGVAQFLTGFAGAGAAMGAAAKGAPLARAALQGGLADFTAFDGQQQRLSNLIEQVPALANPVTDYLAADAGDGEIEGRFKNALEGLGLGAMTEGLFRAVRYVRDGQRAARTAGPETMAARAEAAPPEARPLDLLGDEAAPLLAKAEGPSPEIPAGTPSAADIKLTSADRVAGDLGVPADVAARGVAGRARDARQAGAPAAPVKGEPSTYINFARINADADVKQVMADLADAFKGDIDAARRGVRTNDATLRAAGSVDAWQTLAGRRTGEPLNAEQSVAARRLWEASAAKLMEVADAASLTPTPENLYQFRKMMAVHHAVQREVIAARTETARALQSWAIPVGGGGAERLRAIENVLASHGGTEAAQALAQRVAALSRVPGGIGVLDDVVEKGVLSRSLDTAKEVWINALLSNPKTHMVNMLSNASVLGIGMVERAAAARWSQAIGSGDILPGEAAALAYGSAMSMREAFRAFWLALKTGNSAFGAATTKVGDVGFDRAVSAANWRISPDNWMGKAVDGLGAFANLPTRFLGAEDDFFKTIGYRGEVHAQAFRQAAEEVRAGALTQKDFKARVAALAADPPENIRLAAVDAALYQTFTSKPGVVIGAINGLDRRLATGSPGARLSSFALRMLMPFRNTPANIMKFAFERTPLAPLMASYREAVARGGADADIARTRMALGSMTLLAVMDLAFDGHISGGGPRNDRKRGTRDAMERSGWQPYSIRLGNTWVSYKRTDPIGMTFGLAADIAEIVNNGDLDDDAAEDLTEAMAGAAAAFGAQVLDKTYMSGIAGFMDALQNPNKSAGFVERLGASFVPAVAGEVRRQLDPAMRYTHDLTTQLKNRTPGLSEELPQARDLWGRPRMYQSGMGTVYDALSPLQARTFDPEPIDREAVAHDFNLSMPQWDISGVKLRNRPEVYTRLLEVRGQMKPSEMGAGGRKLVAKFGDQALLPLLNDIVEGRHKLSAKYRDATPGSDGGKDDLVSDIVRAYGRAAREVVKGEFPGVFGD</sequence>
<proteinExistence type="predicted"/>
<keyword evidence="3" id="KW-1185">Reference proteome</keyword>
<protein>
    <submittedName>
        <fullName evidence="2">Uncharacterized protein</fullName>
    </submittedName>
</protein>
<dbReference type="AlphaFoldDB" id="A0A9W6JB52"/>
<evidence type="ECO:0000313" key="3">
    <source>
        <dbReference type="Proteomes" id="UP001143370"/>
    </source>
</evidence>
<reference evidence="2" key="1">
    <citation type="journal article" date="2014" name="Int. J. Syst. Evol. Microbiol.">
        <title>Complete genome sequence of Corynebacterium casei LMG S-19264T (=DSM 44701T), isolated from a smear-ripened cheese.</title>
        <authorList>
            <consortium name="US DOE Joint Genome Institute (JGI-PGF)"/>
            <person name="Walter F."/>
            <person name="Albersmeier A."/>
            <person name="Kalinowski J."/>
            <person name="Ruckert C."/>
        </authorList>
    </citation>
    <scope>NUCLEOTIDE SEQUENCE</scope>
    <source>
        <strain evidence="2">VKM B-2484</strain>
    </source>
</reference>
<accession>A0A9W6JB52</accession>
<organism evidence="2 3">
    <name type="scientific">Ancylobacter dichloromethanicus</name>
    <dbReference type="NCBI Taxonomy" id="518825"/>
    <lineage>
        <taxon>Bacteria</taxon>
        <taxon>Pseudomonadati</taxon>
        <taxon>Pseudomonadota</taxon>
        <taxon>Alphaproteobacteria</taxon>
        <taxon>Hyphomicrobiales</taxon>
        <taxon>Xanthobacteraceae</taxon>
        <taxon>Ancylobacter</taxon>
    </lineage>
</organism>
<comment type="caution">
    <text evidence="2">The sequence shown here is derived from an EMBL/GenBank/DDBJ whole genome shotgun (WGS) entry which is preliminary data.</text>
</comment>
<dbReference type="Proteomes" id="UP001143370">
    <property type="component" value="Unassembled WGS sequence"/>
</dbReference>
<evidence type="ECO:0000313" key="2">
    <source>
        <dbReference type="EMBL" id="GLK72604.1"/>
    </source>
</evidence>
<name>A0A9W6JB52_9HYPH</name>
<reference evidence="2" key="2">
    <citation type="submission" date="2023-01" db="EMBL/GenBank/DDBJ databases">
        <authorList>
            <person name="Sun Q."/>
            <person name="Evtushenko L."/>
        </authorList>
    </citation>
    <scope>NUCLEOTIDE SEQUENCE</scope>
    <source>
        <strain evidence="2">VKM B-2484</strain>
    </source>
</reference>
<feature type="compositionally biased region" description="Low complexity" evidence="1">
    <location>
        <begin position="49"/>
        <end position="63"/>
    </location>
</feature>
<dbReference type="EMBL" id="BSFJ01000018">
    <property type="protein sequence ID" value="GLK72604.1"/>
    <property type="molecule type" value="Genomic_DNA"/>
</dbReference>
<feature type="region of interest" description="Disordered" evidence="1">
    <location>
        <begin position="44"/>
        <end position="70"/>
    </location>
</feature>
<dbReference type="RefSeq" id="WP_213371169.1">
    <property type="nucleotide sequence ID" value="NZ_BSFJ01000018.1"/>
</dbReference>
<evidence type="ECO:0000256" key="1">
    <source>
        <dbReference type="SAM" id="MobiDB-lite"/>
    </source>
</evidence>